<proteinExistence type="predicted"/>
<evidence type="ECO:0000313" key="4">
    <source>
        <dbReference type="Proteomes" id="UP001182908"/>
    </source>
</evidence>
<feature type="transmembrane region" description="Helical" evidence="1">
    <location>
        <begin position="77"/>
        <end position="96"/>
    </location>
</feature>
<dbReference type="AlphaFoldDB" id="A0AA51UJ60"/>
<protein>
    <submittedName>
        <fullName evidence="3">DUF5658 family protein</fullName>
    </submittedName>
</protein>
<feature type="domain" description="DUF5658" evidence="2">
    <location>
        <begin position="10"/>
        <end position="95"/>
    </location>
</feature>
<dbReference type="GeneID" id="84233158"/>
<keyword evidence="1" id="KW-1133">Transmembrane helix</keyword>
<evidence type="ECO:0000256" key="1">
    <source>
        <dbReference type="SAM" id="Phobius"/>
    </source>
</evidence>
<sequence>MSFLKDMKAVLLLYVLGDTFTTIYALKTGHFYEFNPVLSNIFHTYGFTSLILLKIAILLVMYHVYKNADRYYWNITRYSVAFIGLLTTLSNTLAFFHG</sequence>
<organism evidence="3 4">
    <name type="scientific">Methanolobus sediminis</name>
    <dbReference type="NCBI Taxonomy" id="3072978"/>
    <lineage>
        <taxon>Archaea</taxon>
        <taxon>Methanobacteriati</taxon>
        <taxon>Methanobacteriota</taxon>
        <taxon>Stenosarchaea group</taxon>
        <taxon>Methanomicrobia</taxon>
        <taxon>Methanosarcinales</taxon>
        <taxon>Methanosarcinaceae</taxon>
        <taxon>Methanolobus</taxon>
    </lineage>
</organism>
<keyword evidence="1" id="KW-0812">Transmembrane</keyword>
<dbReference type="InterPro" id="IPR043717">
    <property type="entry name" value="DUF5658"/>
</dbReference>
<evidence type="ECO:0000259" key="2">
    <source>
        <dbReference type="Pfam" id="PF18902"/>
    </source>
</evidence>
<keyword evidence="4" id="KW-1185">Reference proteome</keyword>
<gene>
    <name evidence="3" type="ORF">RE474_10535</name>
</gene>
<dbReference type="KEGG" id="mseb:RE474_10535"/>
<dbReference type="RefSeq" id="WP_309310328.1">
    <property type="nucleotide sequence ID" value="NZ_CP133592.1"/>
</dbReference>
<keyword evidence="1" id="KW-0472">Membrane</keyword>
<evidence type="ECO:0000313" key="3">
    <source>
        <dbReference type="EMBL" id="WMW24517.1"/>
    </source>
</evidence>
<dbReference type="EMBL" id="CP133592">
    <property type="protein sequence ID" value="WMW24517.1"/>
    <property type="molecule type" value="Genomic_DNA"/>
</dbReference>
<feature type="transmembrane region" description="Helical" evidence="1">
    <location>
        <begin position="41"/>
        <end position="65"/>
    </location>
</feature>
<dbReference type="Proteomes" id="UP001182908">
    <property type="component" value="Chromosome"/>
</dbReference>
<accession>A0AA51UJ60</accession>
<name>A0AA51UJ60_9EURY</name>
<dbReference type="Pfam" id="PF18902">
    <property type="entry name" value="DUF5658"/>
    <property type="match status" value="1"/>
</dbReference>
<reference evidence="3 4" key="1">
    <citation type="submission" date="2023-08" db="EMBL/GenBank/DDBJ databases">
        <title>Methanolobus mangrovi sp. nov. and Methanolobus sediminis sp. nov, two novel methylotrophic methanogens isolated from mangrove sediments in China.</title>
        <authorList>
            <person name="Zhou J."/>
        </authorList>
    </citation>
    <scope>NUCLEOTIDE SEQUENCE [LARGE SCALE GENOMIC DNA]</scope>
    <source>
        <strain evidence="3 4">FTZ6</strain>
    </source>
</reference>